<gene>
    <name evidence="1" type="ORF">H8S56_22120</name>
</gene>
<keyword evidence="2" id="KW-1185">Reference proteome</keyword>
<name>A0ABR7BKL0_9PSED</name>
<comment type="caution">
    <text evidence="1">The sequence shown here is derived from an EMBL/GenBank/DDBJ whole genome shotgun (WGS) entry which is preliminary data.</text>
</comment>
<dbReference type="RefSeq" id="WP_187519798.1">
    <property type="nucleotide sequence ID" value="NZ_JACONV010000026.1"/>
</dbReference>
<accession>A0ABR7BKL0</accession>
<reference evidence="1 2" key="1">
    <citation type="submission" date="2020-08" db="EMBL/GenBank/DDBJ databases">
        <title>Putative novel bacterial strains isolated from necrotic wheat leaf tissues caused by Xanthomonas translucens.</title>
        <authorList>
            <person name="Tambong J.T."/>
        </authorList>
    </citation>
    <scope>NUCLEOTIDE SEQUENCE [LARGE SCALE GENOMIC DNA]</scope>
    <source>
        <strain evidence="1 2">DOAB 1067</strain>
    </source>
</reference>
<dbReference type="Proteomes" id="UP000660131">
    <property type="component" value="Unassembled WGS sequence"/>
</dbReference>
<evidence type="ECO:0000313" key="1">
    <source>
        <dbReference type="EMBL" id="MBC3957705.1"/>
    </source>
</evidence>
<proteinExistence type="predicted"/>
<protein>
    <submittedName>
        <fullName evidence="1">Uncharacterized protein</fullName>
    </submittedName>
</protein>
<organism evidence="1 2">
    <name type="scientific">Pseudomonas triticifolii</name>
    <dbReference type="NCBI Taxonomy" id="2762592"/>
    <lineage>
        <taxon>Bacteria</taxon>
        <taxon>Pseudomonadati</taxon>
        <taxon>Pseudomonadota</taxon>
        <taxon>Gammaproteobacteria</taxon>
        <taxon>Pseudomonadales</taxon>
        <taxon>Pseudomonadaceae</taxon>
        <taxon>Pseudomonas</taxon>
    </lineage>
</organism>
<dbReference type="EMBL" id="JACONV010000026">
    <property type="protein sequence ID" value="MBC3957705.1"/>
    <property type="molecule type" value="Genomic_DNA"/>
</dbReference>
<sequence>MQIQVIRGTPVEEAYMTSFVYAGLTETRDGFPVVHAHAYAVEGLLGILEIRAARGEREILVMGCSRDQIQAVLEWQSETEEVTNLENLVLHLVRSDPLDPSAV</sequence>
<evidence type="ECO:0000313" key="2">
    <source>
        <dbReference type="Proteomes" id="UP000660131"/>
    </source>
</evidence>